<dbReference type="EMBL" id="AJAK01000007">
    <property type="protein sequence ID" value="EOH80797.1"/>
    <property type="molecule type" value="Genomic_DNA"/>
</dbReference>
<keyword evidence="6" id="KW-1185">Reference proteome</keyword>
<evidence type="ECO:0000313" key="5">
    <source>
        <dbReference type="Proteomes" id="UP000013783"/>
    </source>
</evidence>
<dbReference type="PANTHER" id="PTHR46558:SF11">
    <property type="entry name" value="HTH-TYPE TRANSCRIPTIONAL REGULATOR XRE"/>
    <property type="match status" value="1"/>
</dbReference>
<dbReference type="SMART" id="SM00530">
    <property type="entry name" value="HTH_XRE"/>
    <property type="match status" value="1"/>
</dbReference>
<feature type="domain" description="HTH cro/C1-type" evidence="2">
    <location>
        <begin position="9"/>
        <end position="63"/>
    </location>
</feature>
<dbReference type="PATRIC" id="fig|1158601.3.peg.810"/>
<dbReference type="RefSeq" id="WP_010739714.1">
    <property type="nucleotide sequence ID" value="NZ_KB946249.1"/>
</dbReference>
<evidence type="ECO:0000256" key="1">
    <source>
        <dbReference type="ARBA" id="ARBA00023125"/>
    </source>
</evidence>
<dbReference type="Gene3D" id="1.25.40.10">
    <property type="entry name" value="Tetratricopeptide repeat domain"/>
    <property type="match status" value="2"/>
</dbReference>
<dbReference type="PANTHER" id="PTHR46558">
    <property type="entry name" value="TRACRIPTIONAL REGULATORY PROTEIN-RELATED-RELATED"/>
    <property type="match status" value="1"/>
</dbReference>
<dbReference type="SUPFAM" id="SSF48452">
    <property type="entry name" value="TPR-like"/>
    <property type="match status" value="1"/>
</dbReference>
<dbReference type="PROSITE" id="PS50943">
    <property type="entry name" value="HTH_CROC1"/>
    <property type="match status" value="1"/>
</dbReference>
<evidence type="ECO:0000313" key="3">
    <source>
        <dbReference type="EMBL" id="EOH80797.1"/>
    </source>
</evidence>
<dbReference type="AlphaFoldDB" id="R2P946"/>
<dbReference type="Proteomes" id="UP000014148">
    <property type="component" value="Unassembled WGS sequence"/>
</dbReference>
<proteinExistence type="predicted"/>
<evidence type="ECO:0000313" key="6">
    <source>
        <dbReference type="Proteomes" id="UP000014148"/>
    </source>
</evidence>
<dbReference type="SUPFAM" id="SSF47413">
    <property type="entry name" value="lambda repressor-like DNA-binding domains"/>
    <property type="match status" value="1"/>
</dbReference>
<keyword evidence="1" id="KW-0238">DNA-binding</keyword>
<dbReference type="Gene3D" id="1.10.260.40">
    <property type="entry name" value="lambda repressor-like DNA-binding domains"/>
    <property type="match status" value="1"/>
</dbReference>
<dbReference type="EMBL" id="ASWA01000002">
    <property type="protein sequence ID" value="EOT69306.1"/>
    <property type="molecule type" value="Genomic_DNA"/>
</dbReference>
<accession>R2P946</accession>
<dbReference type="InterPro" id="IPR001387">
    <property type="entry name" value="Cro/C1-type_HTH"/>
</dbReference>
<evidence type="ECO:0000313" key="4">
    <source>
        <dbReference type="EMBL" id="EOT69306.1"/>
    </source>
</evidence>
<dbReference type="OrthoDB" id="9812495at2"/>
<gene>
    <name evidence="4" type="ORF">I585_00769</name>
    <name evidence="3" type="ORF">UAI_00838</name>
</gene>
<dbReference type="Pfam" id="PF01381">
    <property type="entry name" value="HTH_3"/>
    <property type="match status" value="1"/>
</dbReference>
<dbReference type="InterPro" id="IPR010982">
    <property type="entry name" value="Lambda_DNA-bd_dom_sf"/>
</dbReference>
<dbReference type="Proteomes" id="UP000013783">
    <property type="component" value="Unassembled WGS sequence"/>
</dbReference>
<dbReference type="GO" id="GO:0003677">
    <property type="term" value="F:DNA binding"/>
    <property type="evidence" value="ECO:0007669"/>
    <property type="project" value="UniProtKB-KW"/>
</dbReference>
<protein>
    <recommendedName>
        <fullName evidence="2">HTH cro/C1-type domain-containing protein</fullName>
    </recommendedName>
</protein>
<dbReference type="CDD" id="cd00093">
    <property type="entry name" value="HTH_XRE"/>
    <property type="match status" value="1"/>
</dbReference>
<sequence>MALLMGKIIQKLRKEQNLTQEQVANALGVTTAAVSKWETDSTYPDISLLSPLARLLKTTVDQLVSFKGELSEREVENFESEARAIFETGDSQKAMDYCAALLKEYPSDDLLRFRLASTYIFYLSASSDEEQAEYQLAETIRLFETVRSSKIIEIRHATLQVLSSLYTMNDELDKAEQAIEELPSADYDTRMMKTNILYMKEEYEESLKLSQLCLFQELRDAGLHLYNLAKIARKYEQFDKAVAIANLGIQLDQLLHVDRISGSNANYYLFKAEILASQGETESAIDELENFIPALKAAFDLKETKGDLLFDKIELKDSSVSTPYIAERMADLIEQSEEFQPLLADDRFVALLEKLRSLGS</sequence>
<dbReference type="InterPro" id="IPR011990">
    <property type="entry name" value="TPR-like_helical_dom_sf"/>
</dbReference>
<reference evidence="4 6" key="2">
    <citation type="submission" date="2013-03" db="EMBL/GenBank/DDBJ databases">
        <title>The Genome Sequence of Enterococcus malodoratus ATCC_43197 (PacBio/Illumina hybrid assembly).</title>
        <authorList>
            <consortium name="The Broad Institute Genomics Platform"/>
            <consortium name="The Broad Institute Genome Sequencing Center for Infectious Disease"/>
            <person name="Earl A."/>
            <person name="Russ C."/>
            <person name="Gilmore M."/>
            <person name="Surin D."/>
            <person name="Walker B."/>
            <person name="Young S."/>
            <person name="Zeng Q."/>
            <person name="Gargeya S."/>
            <person name="Fitzgerald M."/>
            <person name="Haas B."/>
            <person name="Abouelleil A."/>
            <person name="Allen A.W."/>
            <person name="Alvarado L."/>
            <person name="Arachchi H.M."/>
            <person name="Berlin A.M."/>
            <person name="Chapman S.B."/>
            <person name="Gainer-Dewar J."/>
            <person name="Goldberg J."/>
            <person name="Griggs A."/>
            <person name="Gujja S."/>
            <person name="Hansen M."/>
            <person name="Howarth C."/>
            <person name="Imamovic A."/>
            <person name="Ireland A."/>
            <person name="Larimer J."/>
            <person name="McCowan C."/>
            <person name="Murphy C."/>
            <person name="Pearson M."/>
            <person name="Poon T.W."/>
            <person name="Priest M."/>
            <person name="Roberts A."/>
            <person name="Saif S."/>
            <person name="Shea T."/>
            <person name="Sisk P."/>
            <person name="Sykes S."/>
            <person name="Wortman J."/>
            <person name="Nusbaum C."/>
            <person name="Birren B."/>
        </authorList>
    </citation>
    <scope>NUCLEOTIDE SEQUENCE [LARGE SCALE GENOMIC DNA]</scope>
    <source>
        <strain evidence="4 6">ATCC 43197</strain>
    </source>
</reference>
<evidence type="ECO:0000259" key="2">
    <source>
        <dbReference type="PROSITE" id="PS50943"/>
    </source>
</evidence>
<reference evidence="3 5" key="1">
    <citation type="submission" date="2013-02" db="EMBL/GenBank/DDBJ databases">
        <title>The Genome Sequence of Enterococcus malodoratus ATCC_43197.</title>
        <authorList>
            <consortium name="The Broad Institute Genome Sequencing Platform"/>
            <consortium name="The Broad Institute Genome Sequencing Center for Infectious Disease"/>
            <person name="Earl A.M."/>
            <person name="Gilmore M.S."/>
            <person name="Lebreton F."/>
            <person name="Walker B."/>
            <person name="Young S.K."/>
            <person name="Zeng Q."/>
            <person name="Gargeya S."/>
            <person name="Fitzgerald M."/>
            <person name="Haas B."/>
            <person name="Abouelleil A."/>
            <person name="Alvarado L."/>
            <person name="Arachchi H.M."/>
            <person name="Berlin A.M."/>
            <person name="Chapman S.B."/>
            <person name="Dewar J."/>
            <person name="Goldberg J."/>
            <person name="Griggs A."/>
            <person name="Gujja S."/>
            <person name="Hansen M."/>
            <person name="Howarth C."/>
            <person name="Imamovic A."/>
            <person name="Larimer J."/>
            <person name="McCowan C."/>
            <person name="Murphy C."/>
            <person name="Neiman D."/>
            <person name="Pearson M."/>
            <person name="Priest M."/>
            <person name="Roberts A."/>
            <person name="Saif S."/>
            <person name="Shea T."/>
            <person name="Sisk P."/>
            <person name="Sykes S."/>
            <person name="Wortman J."/>
            <person name="Nusbaum C."/>
            <person name="Birren B."/>
        </authorList>
    </citation>
    <scope>NUCLEOTIDE SEQUENCE [LARGE SCALE GENOMIC DNA]</scope>
    <source>
        <strain evidence="3 5">ATCC 43197</strain>
    </source>
</reference>
<name>R2P946_9ENTE</name>
<organism evidence="3 5">
    <name type="scientific">Enterococcus malodoratus ATCC 43197</name>
    <dbReference type="NCBI Taxonomy" id="1158601"/>
    <lineage>
        <taxon>Bacteria</taxon>
        <taxon>Bacillati</taxon>
        <taxon>Bacillota</taxon>
        <taxon>Bacilli</taxon>
        <taxon>Lactobacillales</taxon>
        <taxon>Enterococcaceae</taxon>
        <taxon>Enterococcus</taxon>
    </lineage>
</organism>
<dbReference type="STRING" id="71451.RV07_GL001060"/>
<comment type="caution">
    <text evidence="3">The sequence shown here is derived from an EMBL/GenBank/DDBJ whole genome shotgun (WGS) entry which is preliminary data.</text>
</comment>
<dbReference type="eggNOG" id="COG1476">
    <property type="taxonomic scope" value="Bacteria"/>
</dbReference>